<proteinExistence type="predicted"/>
<name>A0A9P4K4H1_9PLEO</name>
<feature type="compositionally biased region" description="Basic and acidic residues" evidence="1">
    <location>
        <begin position="227"/>
        <end position="243"/>
    </location>
</feature>
<evidence type="ECO:0000313" key="2">
    <source>
        <dbReference type="EMBL" id="KAF2259294.1"/>
    </source>
</evidence>
<sequence>MASPPPHSSTQDPGFGVKKRSRASEDCNHRRTRVKLSPPVSDSSASEPSISDESALIPTSVPEESTDASDADMDSESELSESSEEPSSESPSEDDSDEASEESELEVQEDQDEIVNLRADKGKKPKMKLSKHDLGPDLLPFLADFLPKLRAANKELEAQRKAGTLKVIETGDDGESNNNGDETSEDQYIEMNLGLGVLEEKGSDADDSSSDSDSDSEEGDGATAGTQKEKDIFGKLMGRERAKAAGIQEVADTDAT</sequence>
<dbReference type="PANTHER" id="PTHR38489">
    <property type="entry name" value="HISTONE CHAPERONE DOMAIN-CONTAINING PROTEIN"/>
    <property type="match status" value="1"/>
</dbReference>
<accession>A0A9P4K4H1</accession>
<feature type="region of interest" description="Disordered" evidence="1">
    <location>
        <begin position="157"/>
        <end position="256"/>
    </location>
</feature>
<feature type="region of interest" description="Disordered" evidence="1">
    <location>
        <begin position="1"/>
        <end position="137"/>
    </location>
</feature>
<dbReference type="GO" id="GO:0000492">
    <property type="term" value="P:box C/D snoRNP assembly"/>
    <property type="evidence" value="ECO:0007669"/>
    <property type="project" value="InterPro"/>
</dbReference>
<organism evidence="2 3">
    <name type="scientific">Lojkania enalia</name>
    <dbReference type="NCBI Taxonomy" id="147567"/>
    <lineage>
        <taxon>Eukaryota</taxon>
        <taxon>Fungi</taxon>
        <taxon>Dikarya</taxon>
        <taxon>Ascomycota</taxon>
        <taxon>Pezizomycotina</taxon>
        <taxon>Dothideomycetes</taxon>
        <taxon>Pleosporomycetidae</taxon>
        <taxon>Pleosporales</taxon>
        <taxon>Pleosporales incertae sedis</taxon>
        <taxon>Lojkania</taxon>
    </lineage>
</organism>
<reference evidence="3" key="1">
    <citation type="journal article" date="2020" name="Stud. Mycol.">
        <title>101 Dothideomycetes genomes: A test case for predicting lifestyles and emergence of pathogens.</title>
        <authorList>
            <person name="Haridas S."/>
            <person name="Albert R."/>
            <person name="Binder M."/>
            <person name="Bloem J."/>
            <person name="LaButti K."/>
            <person name="Salamov A."/>
            <person name="Andreopoulos B."/>
            <person name="Baker S."/>
            <person name="Barry K."/>
            <person name="Bills G."/>
            <person name="Bluhm B."/>
            <person name="Cannon C."/>
            <person name="Castanera R."/>
            <person name="Culley D."/>
            <person name="Daum C."/>
            <person name="Ezra D."/>
            <person name="Gonzalez J."/>
            <person name="Henrissat B."/>
            <person name="Kuo A."/>
            <person name="Liang C."/>
            <person name="Lipzen A."/>
            <person name="Lutzoni F."/>
            <person name="Magnuson J."/>
            <person name="Mondo S."/>
            <person name="Nolan M."/>
            <person name="Ohm R."/>
            <person name="Pangilinan J."/>
            <person name="Park H.-J."/>
            <person name="Ramirez L."/>
            <person name="Alfaro M."/>
            <person name="Sun H."/>
            <person name="Tritt A."/>
            <person name="Yoshinaga Y."/>
            <person name="Zwiers L.-H."/>
            <person name="Turgeon B."/>
            <person name="Goodwin S."/>
            <person name="Spatafora J."/>
            <person name="Crous P."/>
            <person name="Grigoriev I."/>
        </authorList>
    </citation>
    <scope>NUCLEOTIDE SEQUENCE [LARGE SCALE GENOMIC DNA]</scope>
    <source>
        <strain evidence="3">CBS 304.66</strain>
    </source>
</reference>
<feature type="compositionally biased region" description="Acidic residues" evidence="1">
    <location>
        <begin position="205"/>
        <end position="220"/>
    </location>
</feature>
<dbReference type="PANTHER" id="PTHR38489:SF1">
    <property type="entry name" value="HISTONE CHAPERONE DOMAIN-CONTAINING PROTEIN"/>
    <property type="match status" value="1"/>
</dbReference>
<dbReference type="Proteomes" id="UP000800093">
    <property type="component" value="Unassembled WGS sequence"/>
</dbReference>
<dbReference type="EMBL" id="ML986713">
    <property type="protein sequence ID" value="KAF2259294.1"/>
    <property type="molecule type" value="Genomic_DNA"/>
</dbReference>
<dbReference type="InterPro" id="IPR027921">
    <property type="entry name" value="NOPCHAP1"/>
</dbReference>
<evidence type="ECO:0000256" key="1">
    <source>
        <dbReference type="SAM" id="MobiDB-lite"/>
    </source>
</evidence>
<keyword evidence="3" id="KW-1185">Reference proteome</keyword>
<evidence type="ECO:0000313" key="3">
    <source>
        <dbReference type="Proteomes" id="UP000800093"/>
    </source>
</evidence>
<comment type="caution">
    <text evidence="2">The sequence shown here is derived from an EMBL/GenBank/DDBJ whole genome shotgun (WGS) entry which is preliminary data.</text>
</comment>
<dbReference type="Pfam" id="PF15370">
    <property type="entry name" value="NOPCHAP1"/>
    <property type="match status" value="1"/>
</dbReference>
<dbReference type="OrthoDB" id="1112980at2759"/>
<feature type="compositionally biased region" description="Acidic residues" evidence="1">
    <location>
        <begin position="64"/>
        <end position="113"/>
    </location>
</feature>
<protein>
    <submittedName>
        <fullName evidence="2">Uncharacterized protein</fullName>
    </submittedName>
</protein>
<gene>
    <name evidence="2" type="ORF">CC78DRAFT_548459</name>
</gene>
<feature type="compositionally biased region" description="Low complexity" evidence="1">
    <location>
        <begin position="37"/>
        <end position="55"/>
    </location>
</feature>
<dbReference type="AlphaFoldDB" id="A0A9P4K4H1"/>